<dbReference type="PANTHER" id="PTHR46015:SF1">
    <property type="entry name" value="HOMOCYSTEINE S-METHYLTRANSFERASE-LIKE ISOFORM 1"/>
    <property type="match status" value="1"/>
</dbReference>
<keyword evidence="8" id="KW-1185">Reference proteome</keyword>
<accession>A0A7J0CBL0</accession>
<feature type="domain" description="Hcy-binding" evidence="6">
    <location>
        <begin position="31"/>
        <end position="106"/>
    </location>
</feature>
<dbReference type="Pfam" id="PF02574">
    <property type="entry name" value="S-methyl_trans"/>
    <property type="match status" value="1"/>
</dbReference>
<dbReference type="SUPFAM" id="SSF82282">
    <property type="entry name" value="Homocysteine S-methyltransferase"/>
    <property type="match status" value="1"/>
</dbReference>
<comment type="caution">
    <text evidence="7">The sequence shown here is derived from an EMBL/GenBank/DDBJ whole genome shotgun (WGS) entry which is preliminary data.</text>
</comment>
<name>A0A7J0CBL0_9ACTN</name>
<dbReference type="GO" id="GO:0046872">
    <property type="term" value="F:metal ion binding"/>
    <property type="evidence" value="ECO:0007669"/>
    <property type="project" value="UniProtKB-KW"/>
</dbReference>
<dbReference type="GO" id="GO:0033528">
    <property type="term" value="P:S-methylmethionine cycle"/>
    <property type="evidence" value="ECO:0007669"/>
    <property type="project" value="TreeGrafter"/>
</dbReference>
<proteinExistence type="predicted"/>
<dbReference type="Gene3D" id="3.20.20.330">
    <property type="entry name" value="Homocysteine-binding-like domain"/>
    <property type="match status" value="1"/>
</dbReference>
<keyword evidence="3" id="KW-0479">Metal-binding</keyword>
<evidence type="ECO:0000259" key="6">
    <source>
        <dbReference type="Pfam" id="PF02574"/>
    </source>
</evidence>
<feature type="compositionally biased region" description="Polar residues" evidence="5">
    <location>
        <begin position="139"/>
        <end position="157"/>
    </location>
</feature>
<dbReference type="AlphaFoldDB" id="A0A7J0CBL0"/>
<evidence type="ECO:0000256" key="5">
    <source>
        <dbReference type="SAM" id="MobiDB-lite"/>
    </source>
</evidence>
<reference evidence="7 8" key="1">
    <citation type="submission" date="2020-05" db="EMBL/GenBank/DDBJ databases">
        <title>Whole genome shotgun sequence of Streptomyces fulvorobeus NBRC 15897.</title>
        <authorList>
            <person name="Komaki H."/>
            <person name="Tamura T."/>
        </authorList>
    </citation>
    <scope>NUCLEOTIDE SEQUENCE [LARGE SCALE GENOMIC DNA]</scope>
    <source>
        <strain evidence="7 8">NBRC 15897</strain>
    </source>
</reference>
<dbReference type="PANTHER" id="PTHR46015">
    <property type="entry name" value="ZGC:172121"/>
    <property type="match status" value="1"/>
</dbReference>
<evidence type="ECO:0000256" key="4">
    <source>
        <dbReference type="ARBA" id="ARBA00022833"/>
    </source>
</evidence>
<dbReference type="GO" id="GO:0009086">
    <property type="term" value="P:methionine biosynthetic process"/>
    <property type="evidence" value="ECO:0007669"/>
    <property type="project" value="TreeGrafter"/>
</dbReference>
<gene>
    <name evidence="7" type="ORF">Sfulv_47260</name>
</gene>
<dbReference type="Proteomes" id="UP000498980">
    <property type="component" value="Unassembled WGS sequence"/>
</dbReference>
<protein>
    <recommendedName>
        <fullName evidence="6">Hcy-binding domain-containing protein</fullName>
    </recommendedName>
</protein>
<feature type="compositionally biased region" description="Low complexity" evidence="5">
    <location>
        <begin position="125"/>
        <end position="135"/>
    </location>
</feature>
<evidence type="ECO:0000256" key="1">
    <source>
        <dbReference type="ARBA" id="ARBA00022603"/>
    </source>
</evidence>
<dbReference type="InterPro" id="IPR003726">
    <property type="entry name" value="HCY_dom"/>
</dbReference>
<dbReference type="InterPro" id="IPR036589">
    <property type="entry name" value="HCY_dom_sf"/>
</dbReference>
<dbReference type="GO" id="GO:0032259">
    <property type="term" value="P:methylation"/>
    <property type="evidence" value="ECO:0007669"/>
    <property type="project" value="UniProtKB-KW"/>
</dbReference>
<evidence type="ECO:0000256" key="3">
    <source>
        <dbReference type="ARBA" id="ARBA00022723"/>
    </source>
</evidence>
<dbReference type="InterPro" id="IPR051486">
    <property type="entry name" value="Hcy_S-methyltransferase"/>
</dbReference>
<evidence type="ECO:0000256" key="2">
    <source>
        <dbReference type="ARBA" id="ARBA00022679"/>
    </source>
</evidence>
<keyword evidence="2" id="KW-0808">Transferase</keyword>
<keyword evidence="1" id="KW-0489">Methyltransferase</keyword>
<evidence type="ECO:0000313" key="7">
    <source>
        <dbReference type="EMBL" id="GFM99915.1"/>
    </source>
</evidence>
<organism evidence="7 8">
    <name type="scientific">Streptomyces fulvorobeus</name>
    <dbReference type="NCBI Taxonomy" id="284028"/>
    <lineage>
        <taxon>Bacteria</taxon>
        <taxon>Bacillati</taxon>
        <taxon>Actinomycetota</taxon>
        <taxon>Actinomycetes</taxon>
        <taxon>Kitasatosporales</taxon>
        <taxon>Streptomycetaceae</taxon>
        <taxon>Streptomyces</taxon>
    </lineage>
</organism>
<sequence length="187" mass="19687">MQPDRSSHGSAGPAQDPPDRTLGAALAAGTLLLDGGLSNQLEAQGCDLSGALWSARLLADAPHQVEAAHTAYVRAGAQVLITAGYQATFEGFERRGTGRARAAELLGAVSSWPGGPERGRGGRSGSPPRSAPTGRCSRTAASTGAGTGSPCGSWSASTGPGWRRWPRRGPTRWRWRRCRTWTRRRPC</sequence>
<feature type="region of interest" description="Disordered" evidence="5">
    <location>
        <begin position="109"/>
        <end position="168"/>
    </location>
</feature>
<keyword evidence="4" id="KW-0862">Zinc</keyword>
<evidence type="ECO:0000313" key="8">
    <source>
        <dbReference type="Proteomes" id="UP000498980"/>
    </source>
</evidence>
<dbReference type="GO" id="GO:0008898">
    <property type="term" value="F:S-adenosylmethionine-homocysteine S-methyltransferase activity"/>
    <property type="evidence" value="ECO:0007669"/>
    <property type="project" value="TreeGrafter"/>
</dbReference>
<dbReference type="EMBL" id="BLWC01000001">
    <property type="protein sequence ID" value="GFM99915.1"/>
    <property type="molecule type" value="Genomic_DNA"/>
</dbReference>